<organism evidence="9 10">
    <name type="scientific">Gossypium stocksii</name>
    <dbReference type="NCBI Taxonomy" id="47602"/>
    <lineage>
        <taxon>Eukaryota</taxon>
        <taxon>Viridiplantae</taxon>
        <taxon>Streptophyta</taxon>
        <taxon>Embryophyta</taxon>
        <taxon>Tracheophyta</taxon>
        <taxon>Spermatophyta</taxon>
        <taxon>Magnoliopsida</taxon>
        <taxon>eudicotyledons</taxon>
        <taxon>Gunneridae</taxon>
        <taxon>Pentapetalae</taxon>
        <taxon>rosids</taxon>
        <taxon>malvids</taxon>
        <taxon>Malvales</taxon>
        <taxon>Malvaceae</taxon>
        <taxon>Malvoideae</taxon>
        <taxon>Gossypium</taxon>
    </lineage>
</organism>
<keyword evidence="3 8" id="KW-0812">Transmembrane</keyword>
<feature type="transmembrane region" description="Helical" evidence="8">
    <location>
        <begin position="229"/>
        <end position="248"/>
    </location>
</feature>
<evidence type="ECO:0000313" key="10">
    <source>
        <dbReference type="Proteomes" id="UP000828251"/>
    </source>
</evidence>
<comment type="similarity">
    <text evidence="7 8">Belongs to the SFT2 family.</text>
</comment>
<keyword evidence="6 8" id="KW-0472">Membrane</keyword>
<dbReference type="GO" id="GO:0016020">
    <property type="term" value="C:membrane"/>
    <property type="evidence" value="ECO:0007669"/>
    <property type="project" value="UniProtKB-SubCell"/>
</dbReference>
<reference evidence="9 10" key="1">
    <citation type="journal article" date="2021" name="Plant Biotechnol. J.">
        <title>Multi-omics assisted identification of the key and species-specific regulatory components of drought-tolerant mechanisms in Gossypium stocksii.</title>
        <authorList>
            <person name="Yu D."/>
            <person name="Ke L."/>
            <person name="Zhang D."/>
            <person name="Wu Y."/>
            <person name="Sun Y."/>
            <person name="Mei J."/>
            <person name="Sun J."/>
            <person name="Sun Y."/>
        </authorList>
    </citation>
    <scope>NUCLEOTIDE SEQUENCE [LARGE SCALE GENOMIC DNA]</scope>
    <source>
        <strain evidence="10">cv. E1</strain>
        <tissue evidence="9">Leaf</tissue>
    </source>
</reference>
<name>A0A9D3WJP9_9ROSI</name>
<dbReference type="Pfam" id="PF04178">
    <property type="entry name" value="Got1"/>
    <property type="match status" value="1"/>
</dbReference>
<dbReference type="AlphaFoldDB" id="A0A9D3WJP9"/>
<proteinExistence type="inferred from homology"/>
<dbReference type="PANTHER" id="PTHR23137">
    <property type="entry name" value="VESICLE TRANSPORT PROTEIN-RELATED"/>
    <property type="match status" value="1"/>
</dbReference>
<keyword evidence="5 8" id="KW-1133">Transmembrane helix</keyword>
<dbReference type="OrthoDB" id="660759at2759"/>
<comment type="function">
    <text evidence="8">May be involved in fusion of retrograde transport vesicles derived from an endocytic compartment with the Golgi complex.</text>
</comment>
<keyword evidence="10" id="KW-1185">Reference proteome</keyword>
<protein>
    <recommendedName>
        <fullName evidence="8">Vesicle transport protein</fullName>
    </recommendedName>
</protein>
<feature type="transmembrane region" description="Helical" evidence="8">
    <location>
        <begin position="90"/>
        <end position="115"/>
    </location>
</feature>
<evidence type="ECO:0000256" key="1">
    <source>
        <dbReference type="ARBA" id="ARBA00004141"/>
    </source>
</evidence>
<dbReference type="InterPro" id="IPR007305">
    <property type="entry name" value="Vesicle_transpt_Got1/SFT2"/>
</dbReference>
<dbReference type="InterPro" id="IPR011691">
    <property type="entry name" value="Vesicle_transpt_SFT2"/>
</dbReference>
<dbReference type="GO" id="GO:0012505">
    <property type="term" value="C:endomembrane system"/>
    <property type="evidence" value="ECO:0007669"/>
    <property type="project" value="UniProtKB-ARBA"/>
</dbReference>
<evidence type="ECO:0000256" key="3">
    <source>
        <dbReference type="ARBA" id="ARBA00022692"/>
    </source>
</evidence>
<evidence type="ECO:0000256" key="2">
    <source>
        <dbReference type="ARBA" id="ARBA00022448"/>
    </source>
</evidence>
<feature type="transmembrane region" description="Helical" evidence="8">
    <location>
        <begin position="122"/>
        <end position="140"/>
    </location>
</feature>
<evidence type="ECO:0000256" key="6">
    <source>
        <dbReference type="ARBA" id="ARBA00023136"/>
    </source>
</evidence>
<evidence type="ECO:0000256" key="5">
    <source>
        <dbReference type="ARBA" id="ARBA00022989"/>
    </source>
</evidence>
<comment type="caution">
    <text evidence="9">The sequence shown here is derived from an EMBL/GenBank/DDBJ whole genome shotgun (WGS) entry which is preliminary data.</text>
</comment>
<dbReference type="GO" id="GO:0015031">
    <property type="term" value="P:protein transport"/>
    <property type="evidence" value="ECO:0007669"/>
    <property type="project" value="UniProtKB-KW"/>
</dbReference>
<dbReference type="GO" id="GO:0016192">
    <property type="term" value="P:vesicle-mediated transport"/>
    <property type="evidence" value="ECO:0007669"/>
    <property type="project" value="InterPro"/>
</dbReference>
<gene>
    <name evidence="9" type="ORF">J1N35_001074</name>
</gene>
<evidence type="ECO:0000313" key="9">
    <source>
        <dbReference type="EMBL" id="KAH1129696.1"/>
    </source>
</evidence>
<evidence type="ECO:0000256" key="4">
    <source>
        <dbReference type="ARBA" id="ARBA00022927"/>
    </source>
</evidence>
<comment type="subcellular location">
    <subcellularLocation>
        <location evidence="1 8">Membrane</location>
        <topology evidence="1 8">Multi-pass membrane protein</topology>
    </subcellularLocation>
</comment>
<dbReference type="Proteomes" id="UP000828251">
    <property type="component" value="Unassembled WGS sequence"/>
</dbReference>
<evidence type="ECO:0000256" key="7">
    <source>
        <dbReference type="ARBA" id="ARBA00025800"/>
    </source>
</evidence>
<keyword evidence="4 8" id="KW-0653">Protein transport</keyword>
<dbReference type="GO" id="GO:0005737">
    <property type="term" value="C:cytoplasm"/>
    <property type="evidence" value="ECO:0007669"/>
    <property type="project" value="UniProtKB-ARBA"/>
</dbReference>
<sequence>MKKTAQSWFLGGPSSGGLDKQKSASLLADWNAYASSQDPDASALGFDIESAMRTTGDKVSGTFNVVSKGVRGLPGSFQSASRNVPSAKSLMYFGVLLASGVFFIFIAFTMFLPVIVLVPQKFGICFTIGCALIVGSFFALKGPRYQLVHMSSREVYLFTSFMCSHILVLPLETCHLKTTLEFEVIFYLFPSYNLLTYFVFSEAAFYIGFCWQHGGNHLCFHVASQLCSFRAVLLVTGRFTIILCNILLPRRIFWLEIYIFYNCLIGLEMLWKVIWESGILGFVTLLLQLLQDSF</sequence>
<dbReference type="PANTHER" id="PTHR23137:SF37">
    <property type="entry name" value="VESICLE TRANSPORT PROTEIN"/>
    <property type="match status" value="1"/>
</dbReference>
<dbReference type="EMBL" id="JAIQCV010000001">
    <property type="protein sequence ID" value="KAH1129696.1"/>
    <property type="molecule type" value="Genomic_DNA"/>
</dbReference>
<feature type="transmembrane region" description="Helical" evidence="8">
    <location>
        <begin position="184"/>
        <end position="209"/>
    </location>
</feature>
<keyword evidence="2 8" id="KW-0813">Transport</keyword>
<evidence type="ECO:0000256" key="8">
    <source>
        <dbReference type="RuleBase" id="RU363111"/>
    </source>
</evidence>
<accession>A0A9D3WJP9</accession>